<evidence type="ECO:0000256" key="1">
    <source>
        <dbReference type="SAM" id="MobiDB-lite"/>
    </source>
</evidence>
<comment type="caution">
    <text evidence="2">The sequence shown here is derived from an EMBL/GenBank/DDBJ whole genome shotgun (WGS) entry which is preliminary data.</text>
</comment>
<dbReference type="RefSeq" id="WP_378538588.1">
    <property type="nucleotide sequence ID" value="NZ_JBHSBH010000022.1"/>
</dbReference>
<protein>
    <submittedName>
        <fullName evidence="2">Uncharacterized protein</fullName>
    </submittedName>
</protein>
<evidence type="ECO:0000313" key="3">
    <source>
        <dbReference type="Proteomes" id="UP001595847"/>
    </source>
</evidence>
<name>A0ABV8FZK9_9ACTN</name>
<dbReference type="Proteomes" id="UP001595847">
    <property type="component" value="Unassembled WGS sequence"/>
</dbReference>
<feature type="region of interest" description="Disordered" evidence="1">
    <location>
        <begin position="29"/>
        <end position="64"/>
    </location>
</feature>
<dbReference type="EMBL" id="JBHSBH010000022">
    <property type="protein sequence ID" value="MFC3999918.1"/>
    <property type="molecule type" value="Genomic_DNA"/>
</dbReference>
<reference evidence="3" key="1">
    <citation type="journal article" date="2019" name="Int. J. Syst. Evol. Microbiol.">
        <title>The Global Catalogue of Microorganisms (GCM) 10K type strain sequencing project: providing services to taxonomists for standard genome sequencing and annotation.</title>
        <authorList>
            <consortium name="The Broad Institute Genomics Platform"/>
            <consortium name="The Broad Institute Genome Sequencing Center for Infectious Disease"/>
            <person name="Wu L."/>
            <person name="Ma J."/>
        </authorList>
    </citation>
    <scope>NUCLEOTIDE SEQUENCE [LARGE SCALE GENOMIC DNA]</scope>
    <source>
        <strain evidence="3">TBRC 1826</strain>
    </source>
</reference>
<evidence type="ECO:0000313" key="2">
    <source>
        <dbReference type="EMBL" id="MFC3999918.1"/>
    </source>
</evidence>
<organism evidence="2 3">
    <name type="scientific">Nocardiopsis sediminis</name>
    <dbReference type="NCBI Taxonomy" id="1778267"/>
    <lineage>
        <taxon>Bacteria</taxon>
        <taxon>Bacillati</taxon>
        <taxon>Actinomycetota</taxon>
        <taxon>Actinomycetes</taxon>
        <taxon>Streptosporangiales</taxon>
        <taxon>Nocardiopsidaceae</taxon>
        <taxon>Nocardiopsis</taxon>
    </lineage>
</organism>
<keyword evidence="3" id="KW-1185">Reference proteome</keyword>
<feature type="compositionally biased region" description="Acidic residues" evidence="1">
    <location>
        <begin position="47"/>
        <end position="64"/>
    </location>
</feature>
<accession>A0ABV8FZK9</accession>
<sequence length="64" mass="7167">MLLLTESSRIDTEFLEIVARLGAQMPVTAKTTPFSEGDDAPRRYEDIEPLEEEDGVEVGDAEWP</sequence>
<proteinExistence type="predicted"/>
<gene>
    <name evidence="2" type="ORF">ACFOVU_28660</name>
</gene>